<dbReference type="GeneID" id="99664717"/>
<gene>
    <name evidence="2" type="ORF">BLA13014_07958</name>
    <name evidence="1" type="ORF">CFB84_43485</name>
</gene>
<reference evidence="3" key="2">
    <citation type="submission" date="2017-06" db="EMBL/GenBank/DDBJ databases">
        <authorList>
            <person name="LiPuma J."/>
            <person name="Spilker T."/>
        </authorList>
    </citation>
    <scope>NUCLEOTIDE SEQUENCE [LARGE SCALE GENOMIC DNA]</scope>
    <source>
        <strain evidence="3">AU17325</strain>
    </source>
</reference>
<organism evidence="1 3">
    <name type="scientific">Burkholderia aenigmatica</name>
    <dbReference type="NCBI Taxonomy" id="2015348"/>
    <lineage>
        <taxon>Bacteria</taxon>
        <taxon>Pseudomonadati</taxon>
        <taxon>Pseudomonadota</taxon>
        <taxon>Betaproteobacteria</taxon>
        <taxon>Burkholderiales</taxon>
        <taxon>Burkholderiaceae</taxon>
        <taxon>Burkholderia</taxon>
        <taxon>Burkholderia cepacia complex</taxon>
    </lineage>
</organism>
<dbReference type="EMBL" id="NKFA01000052">
    <property type="protein sequence ID" value="OXI29611.1"/>
    <property type="molecule type" value="Genomic_DNA"/>
</dbReference>
<dbReference type="Proteomes" id="UP000494261">
    <property type="component" value="Unassembled WGS sequence"/>
</dbReference>
<protein>
    <submittedName>
        <fullName evidence="1">Uncharacterized protein</fullName>
    </submittedName>
</protein>
<reference evidence="2 4" key="4">
    <citation type="submission" date="2019-09" db="EMBL/GenBank/DDBJ databases">
        <authorList>
            <person name="Depoorter E."/>
        </authorList>
    </citation>
    <scope>NUCLEOTIDE SEQUENCE [LARGE SCALE GENOMIC DNA]</scope>
    <source>
        <strain evidence="2">LMG 13014</strain>
    </source>
</reference>
<evidence type="ECO:0000313" key="1">
    <source>
        <dbReference type="EMBL" id="OXI29611.1"/>
    </source>
</evidence>
<dbReference type="OrthoDB" id="9013524at2"/>
<evidence type="ECO:0000313" key="2">
    <source>
        <dbReference type="EMBL" id="VWC52347.1"/>
    </source>
</evidence>
<name>A0A228HHS4_9BURK</name>
<dbReference type="EMBL" id="CABVQC010000103">
    <property type="protein sequence ID" value="VWC52347.1"/>
    <property type="molecule type" value="Genomic_DNA"/>
</dbReference>
<reference evidence="1 3" key="3">
    <citation type="submission" date="2017-08" db="EMBL/GenBank/DDBJ databases">
        <title>WGS of novel Burkholderia cepaca complex species.</title>
        <authorList>
            <person name="Lipuma J."/>
            <person name="Spilker T."/>
        </authorList>
    </citation>
    <scope>NUCLEOTIDE SEQUENCE [LARGE SCALE GENOMIC DNA]</scope>
    <source>
        <strain evidence="1 3">AU17325</strain>
    </source>
</reference>
<evidence type="ECO:0000313" key="3">
    <source>
        <dbReference type="Proteomes" id="UP000214600"/>
    </source>
</evidence>
<accession>A0A6P2T9G4</accession>
<sequence>MSDIVKALYVTDDRDLPDDEQRALVIFPGGNGDWYVQVAPKHGCAIEGVRICMSGGAAMHCPGLGPAIAEAYRAMIAAQNGERREPVPTREELEREVHAWRTAFPKHQFDGIFDIVETLE</sequence>
<dbReference type="AlphaFoldDB" id="A0A228HHS4"/>
<accession>A0A228HHS4</accession>
<reference evidence="1" key="1">
    <citation type="submission" date="2017-06" db="EMBL/GenBank/DDBJ databases">
        <authorList>
            <person name="Kim H.J."/>
            <person name="Triplett B.A."/>
        </authorList>
    </citation>
    <scope>NUCLEOTIDE SEQUENCE [LARGE SCALE GENOMIC DNA]</scope>
    <source>
        <strain evidence="1">AU17325</strain>
    </source>
</reference>
<dbReference type="RefSeq" id="WP_029673836.1">
    <property type="nucleotide sequence ID" value="NZ_CABVQC010000103.1"/>
</dbReference>
<dbReference type="Proteomes" id="UP000214600">
    <property type="component" value="Unassembled WGS sequence"/>
</dbReference>
<evidence type="ECO:0000313" key="4">
    <source>
        <dbReference type="Proteomes" id="UP000494261"/>
    </source>
</evidence>
<proteinExistence type="predicted"/>